<evidence type="ECO:0000313" key="2">
    <source>
        <dbReference type="Proteomes" id="UP000789524"/>
    </source>
</evidence>
<comment type="caution">
    <text evidence="1">The sequence shown here is derived from an EMBL/GenBank/DDBJ whole genome shotgun (WGS) entry which is preliminary data.</text>
</comment>
<evidence type="ECO:0000313" key="1">
    <source>
        <dbReference type="EMBL" id="CAG9585681.1"/>
    </source>
</evidence>
<reference evidence="1" key="1">
    <citation type="submission" date="2021-09" db="EMBL/GenBank/DDBJ databases">
        <authorList>
            <person name="Martin H S."/>
        </authorList>
    </citation>
    <scope>NUCLEOTIDE SEQUENCE</scope>
</reference>
<name>A0A8J2R8Z6_9NEOP</name>
<protein>
    <submittedName>
        <fullName evidence="1">(African queen) hypothetical protein</fullName>
    </submittedName>
</protein>
<keyword evidence="2" id="KW-1185">Reference proteome</keyword>
<sequence length="124" mass="13779">MNAVARKHECMASKYVALLGNEIKSRVQSRHCTPRLLCSCVCNLKQSAGGKKLIYCRTAPGVPDTAETWTIAMEFSHARILKKSVKVAHVICRQEYASAAYFAKPRPGRTNFQLVPDSNTYFAA</sequence>
<dbReference type="AlphaFoldDB" id="A0A8J2R8Z6"/>
<proteinExistence type="predicted"/>
<organism evidence="1 2">
    <name type="scientific">Danaus chrysippus</name>
    <name type="common">African queen</name>
    <dbReference type="NCBI Taxonomy" id="151541"/>
    <lineage>
        <taxon>Eukaryota</taxon>
        <taxon>Metazoa</taxon>
        <taxon>Ecdysozoa</taxon>
        <taxon>Arthropoda</taxon>
        <taxon>Hexapoda</taxon>
        <taxon>Insecta</taxon>
        <taxon>Pterygota</taxon>
        <taxon>Neoptera</taxon>
        <taxon>Endopterygota</taxon>
        <taxon>Lepidoptera</taxon>
        <taxon>Glossata</taxon>
        <taxon>Ditrysia</taxon>
        <taxon>Papilionoidea</taxon>
        <taxon>Nymphalidae</taxon>
        <taxon>Danainae</taxon>
        <taxon>Danaini</taxon>
        <taxon>Danaina</taxon>
        <taxon>Danaus</taxon>
        <taxon>Anosia</taxon>
    </lineage>
</organism>
<dbReference type="Proteomes" id="UP000789524">
    <property type="component" value="Unassembled WGS sequence"/>
</dbReference>
<dbReference type="EMBL" id="CAKASE010000083">
    <property type="protein sequence ID" value="CAG9585681.1"/>
    <property type="molecule type" value="Genomic_DNA"/>
</dbReference>
<accession>A0A8J2R8Z6</accession>
<gene>
    <name evidence="1" type="ORF">DCHRY22_LOCUS16043</name>
</gene>